<protein>
    <submittedName>
        <fullName evidence="1">Uncharacterized protein</fullName>
    </submittedName>
</protein>
<proteinExistence type="predicted"/>
<sequence>MELIRLFFYTDWPVQVSCTTKLNNLRHHSGFSKSPGFSHEKIHIHPVKYHSQ</sequence>
<dbReference type="EMBL" id="GBXM01042698">
    <property type="protein sequence ID" value="JAH65879.1"/>
    <property type="molecule type" value="Transcribed_RNA"/>
</dbReference>
<accession>A0A0E9UJ40</accession>
<name>A0A0E9UJ40_ANGAN</name>
<organism evidence="1">
    <name type="scientific">Anguilla anguilla</name>
    <name type="common">European freshwater eel</name>
    <name type="synonym">Muraena anguilla</name>
    <dbReference type="NCBI Taxonomy" id="7936"/>
    <lineage>
        <taxon>Eukaryota</taxon>
        <taxon>Metazoa</taxon>
        <taxon>Chordata</taxon>
        <taxon>Craniata</taxon>
        <taxon>Vertebrata</taxon>
        <taxon>Euteleostomi</taxon>
        <taxon>Actinopterygii</taxon>
        <taxon>Neopterygii</taxon>
        <taxon>Teleostei</taxon>
        <taxon>Anguilliformes</taxon>
        <taxon>Anguillidae</taxon>
        <taxon>Anguilla</taxon>
    </lineage>
</organism>
<reference evidence="1" key="2">
    <citation type="journal article" date="2015" name="Fish Shellfish Immunol.">
        <title>Early steps in the European eel (Anguilla anguilla)-Vibrio vulnificus interaction in the gills: Role of the RtxA13 toxin.</title>
        <authorList>
            <person name="Callol A."/>
            <person name="Pajuelo D."/>
            <person name="Ebbesson L."/>
            <person name="Teles M."/>
            <person name="MacKenzie S."/>
            <person name="Amaro C."/>
        </authorList>
    </citation>
    <scope>NUCLEOTIDE SEQUENCE</scope>
</reference>
<dbReference type="AlphaFoldDB" id="A0A0E9UJ40"/>
<evidence type="ECO:0000313" key="1">
    <source>
        <dbReference type="EMBL" id="JAH65879.1"/>
    </source>
</evidence>
<reference evidence="1" key="1">
    <citation type="submission" date="2014-11" db="EMBL/GenBank/DDBJ databases">
        <authorList>
            <person name="Amaro Gonzalez C."/>
        </authorList>
    </citation>
    <scope>NUCLEOTIDE SEQUENCE</scope>
</reference>